<protein>
    <recommendedName>
        <fullName evidence="4">Molecular chaperone DnaJ</fullName>
    </recommendedName>
</protein>
<evidence type="ECO:0008006" key="4">
    <source>
        <dbReference type="Google" id="ProtNLM"/>
    </source>
</evidence>
<organism evidence="2 3">
    <name type="scientific">Nakamurella alba</name>
    <dbReference type="NCBI Taxonomy" id="2665158"/>
    <lineage>
        <taxon>Bacteria</taxon>
        <taxon>Bacillati</taxon>
        <taxon>Actinomycetota</taxon>
        <taxon>Actinomycetes</taxon>
        <taxon>Nakamurellales</taxon>
        <taxon>Nakamurellaceae</taxon>
        <taxon>Nakamurella</taxon>
    </lineage>
</organism>
<accession>A0A7K1FLP1</accession>
<evidence type="ECO:0000313" key="3">
    <source>
        <dbReference type="Proteomes" id="UP000460221"/>
    </source>
</evidence>
<dbReference type="AlphaFoldDB" id="A0A7K1FLP1"/>
<evidence type="ECO:0000256" key="1">
    <source>
        <dbReference type="SAM" id="Coils"/>
    </source>
</evidence>
<keyword evidence="3" id="KW-1185">Reference proteome</keyword>
<dbReference type="Proteomes" id="UP000460221">
    <property type="component" value="Unassembled WGS sequence"/>
</dbReference>
<evidence type="ECO:0000313" key="2">
    <source>
        <dbReference type="EMBL" id="MTD14980.1"/>
    </source>
</evidence>
<dbReference type="RefSeq" id="WP_154768971.1">
    <property type="nucleotide sequence ID" value="NZ_WLYK01000005.1"/>
</dbReference>
<gene>
    <name evidence="2" type="ORF">GIS00_13630</name>
</gene>
<dbReference type="EMBL" id="WLYK01000005">
    <property type="protein sequence ID" value="MTD14980.1"/>
    <property type="molecule type" value="Genomic_DNA"/>
</dbReference>
<comment type="caution">
    <text evidence="2">The sequence shown here is derived from an EMBL/GenBank/DDBJ whole genome shotgun (WGS) entry which is preliminary data.</text>
</comment>
<name>A0A7K1FLP1_9ACTN</name>
<feature type="coiled-coil region" evidence="1">
    <location>
        <begin position="304"/>
        <end position="331"/>
    </location>
</feature>
<reference evidence="2 3" key="1">
    <citation type="submission" date="2019-11" db="EMBL/GenBank/DDBJ databases">
        <authorList>
            <person name="Jiang L.-Q."/>
        </authorList>
    </citation>
    <scope>NUCLEOTIDE SEQUENCE [LARGE SCALE GENOMIC DNA]</scope>
    <source>
        <strain evidence="2 3">YIM 132087</strain>
    </source>
</reference>
<sequence length="413" mass="44290">MSTSWSGRTSRRPQEAAAQAALDGAVAAFLDLDNRQSYVADAIAAVNELAGPDTAAGTSALQRSWAKIADDCLQASGRYLDVSNRFRLTDELDRPTNVDAGAAQRAFLQVHHELADAANAVDAFYRKHSAELESARAQRSATPQLAAEAKQAALAAERELTRAEEEGVAYPSVQDAAGELISALGSLSAAEGSGRPGMLRQAAAAVRSAASQVTDRVTRARTLAPAVKSSMASVRTRIEAVTTRLDNLGTTRSALLREFSAASTRDLAGTDERARKALEQARGEFADAGRLLDAGEVEKAGDALKDVRRHLSEAEDGHKALTERLRVLRETRDDPQKAAKAARFRLRDAQLLVVDRGKVPEWGSVLDAQVDRIDRAVDGLTGAHPDYWGYLQALAGVESFVRGVVDKVRAEIR</sequence>
<proteinExistence type="predicted"/>
<keyword evidence="1" id="KW-0175">Coiled coil</keyword>